<keyword evidence="2" id="KW-0677">Repeat</keyword>
<name>C4JBR6_MAIZE</name>
<dbReference type="PANTHER" id="PTHR32467:SF157">
    <property type="entry name" value="AP2-LIKE ETHYLENE-RESPONSIVE TRANSCRIPTION FACTOR CRL5"/>
    <property type="match status" value="1"/>
</dbReference>
<keyword evidence="5" id="KW-0804">Transcription</keyword>
<keyword evidence="3" id="KW-0805">Transcription regulation</keyword>
<dbReference type="GO" id="GO:0005634">
    <property type="term" value="C:nucleus"/>
    <property type="evidence" value="ECO:0007669"/>
    <property type="project" value="UniProtKB-SubCell"/>
</dbReference>
<dbReference type="Gene3D" id="3.30.730.10">
    <property type="entry name" value="AP2/ERF domain"/>
    <property type="match status" value="1"/>
</dbReference>
<evidence type="ECO:0000256" key="1">
    <source>
        <dbReference type="ARBA" id="ARBA00004123"/>
    </source>
</evidence>
<evidence type="ECO:0000256" key="5">
    <source>
        <dbReference type="ARBA" id="ARBA00023163"/>
    </source>
</evidence>
<proteinExistence type="evidence at transcript level"/>
<dbReference type="PROSITE" id="PS51032">
    <property type="entry name" value="AP2_ERF"/>
    <property type="match status" value="1"/>
</dbReference>
<reference evidence="10" key="1">
    <citation type="journal article" date="2009" name="PLoS Genet.">
        <title>Sequencing, mapping, and analysis of 27,455 maize full-length cDNAs.</title>
        <authorList>
            <person name="Soderlund C."/>
            <person name="Descour A."/>
            <person name="Kudrna D."/>
            <person name="Bomhoff M."/>
            <person name="Boyd L."/>
            <person name="Currie J."/>
            <person name="Angelova A."/>
            <person name="Collura K."/>
            <person name="Wissotski M."/>
            <person name="Ashley E."/>
            <person name="Morrow D."/>
            <person name="Fernandes J."/>
            <person name="Walbot V."/>
            <person name="Yu Y."/>
        </authorList>
    </citation>
    <scope>NUCLEOTIDE SEQUENCE</scope>
    <source>
        <strain evidence="10">B73</strain>
    </source>
</reference>
<keyword evidence="4" id="KW-0238">DNA-binding</keyword>
<feature type="region of interest" description="Disordered" evidence="8">
    <location>
        <begin position="188"/>
        <end position="239"/>
    </location>
</feature>
<accession>C4JBR6</accession>
<evidence type="ECO:0000256" key="7">
    <source>
        <dbReference type="ARBA" id="ARBA00037973"/>
    </source>
</evidence>
<dbReference type="SUPFAM" id="SSF54171">
    <property type="entry name" value="DNA-binding domain"/>
    <property type="match status" value="1"/>
</dbReference>
<dbReference type="GO" id="GO:0003677">
    <property type="term" value="F:DNA binding"/>
    <property type="evidence" value="ECO:0007669"/>
    <property type="project" value="UniProtKB-KW"/>
</dbReference>
<dbReference type="InterPro" id="IPR016177">
    <property type="entry name" value="DNA-bd_dom_sf"/>
</dbReference>
<evidence type="ECO:0000259" key="9">
    <source>
        <dbReference type="PROSITE" id="PS51032"/>
    </source>
</evidence>
<dbReference type="InterPro" id="IPR001471">
    <property type="entry name" value="AP2/ERF_dom"/>
</dbReference>
<evidence type="ECO:0000256" key="2">
    <source>
        <dbReference type="ARBA" id="ARBA00022737"/>
    </source>
</evidence>
<keyword evidence="6" id="KW-0539">Nucleus</keyword>
<comment type="subcellular location">
    <subcellularLocation>
        <location evidence="1">Nucleus</location>
    </subcellularLocation>
</comment>
<dbReference type="AlphaFoldDB" id="C4JBR6"/>
<feature type="compositionally biased region" description="Basic residues" evidence="8">
    <location>
        <begin position="192"/>
        <end position="202"/>
    </location>
</feature>
<dbReference type="EMBL" id="BT088263">
    <property type="protein sequence ID" value="ACR38616.1"/>
    <property type="molecule type" value="mRNA"/>
</dbReference>
<dbReference type="SMART" id="SM00380">
    <property type="entry name" value="AP2"/>
    <property type="match status" value="1"/>
</dbReference>
<dbReference type="GO" id="GO:0003700">
    <property type="term" value="F:DNA-binding transcription factor activity"/>
    <property type="evidence" value="ECO:0007669"/>
    <property type="project" value="InterPro"/>
</dbReference>
<evidence type="ECO:0000256" key="6">
    <source>
        <dbReference type="ARBA" id="ARBA00023242"/>
    </source>
</evidence>
<dbReference type="PRINTS" id="PR00367">
    <property type="entry name" value="ETHRSPELEMNT"/>
</dbReference>
<dbReference type="SMR" id="C4JBR6"/>
<dbReference type="CDD" id="cd00018">
    <property type="entry name" value="AP2"/>
    <property type="match status" value="1"/>
</dbReference>
<evidence type="ECO:0000256" key="8">
    <source>
        <dbReference type="SAM" id="MobiDB-lite"/>
    </source>
</evidence>
<dbReference type="PANTHER" id="PTHR32467">
    <property type="entry name" value="AP2-LIKE ETHYLENE-RESPONSIVE TRANSCRIPTION FACTOR"/>
    <property type="match status" value="1"/>
</dbReference>
<organism evidence="10">
    <name type="scientific">Zea mays</name>
    <name type="common">Maize</name>
    <dbReference type="NCBI Taxonomy" id="4577"/>
    <lineage>
        <taxon>Eukaryota</taxon>
        <taxon>Viridiplantae</taxon>
        <taxon>Streptophyta</taxon>
        <taxon>Embryophyta</taxon>
        <taxon>Tracheophyta</taxon>
        <taxon>Spermatophyta</taxon>
        <taxon>Magnoliopsida</taxon>
        <taxon>Liliopsida</taxon>
        <taxon>Poales</taxon>
        <taxon>Poaceae</taxon>
        <taxon>PACMAD clade</taxon>
        <taxon>Panicoideae</taxon>
        <taxon>Andropogonodae</taxon>
        <taxon>Andropogoneae</taxon>
        <taxon>Tripsacinae</taxon>
        <taxon>Zea</taxon>
    </lineage>
</organism>
<comment type="similarity">
    <text evidence="7">Belongs to the AP2/ERF transcription factor family. AP2 subfamily.</text>
</comment>
<evidence type="ECO:0000256" key="4">
    <source>
        <dbReference type="ARBA" id="ARBA00023125"/>
    </source>
</evidence>
<evidence type="ECO:0000313" key="10">
    <source>
        <dbReference type="EMBL" id="ACR38616.1"/>
    </source>
</evidence>
<dbReference type="Pfam" id="PF00847">
    <property type="entry name" value="AP2"/>
    <property type="match status" value="1"/>
</dbReference>
<feature type="domain" description="AP2/ERF" evidence="9">
    <location>
        <begin position="26"/>
        <end position="84"/>
    </location>
</feature>
<protein>
    <recommendedName>
        <fullName evidence="9">AP2/ERF domain-containing protein</fullName>
    </recommendedName>
</protein>
<dbReference type="FunFam" id="3.30.730.10:FF:000002">
    <property type="entry name" value="AP2-like ethylene-responsive transcription factor"/>
    <property type="match status" value="1"/>
</dbReference>
<feature type="compositionally biased region" description="Polar residues" evidence="8">
    <location>
        <begin position="208"/>
        <end position="223"/>
    </location>
</feature>
<dbReference type="HOGENOM" id="CLU_013549_1_1_1"/>
<sequence length="280" mass="29740">MKNMTRQEYVAHLRRKSSGFSRGASMYRGVTRHHQHGRWQARIGRVSGNKDLYLGTFSTQEEAAEAYDVAAIKFRGLNAVTNFDITRYDVDKIMASNTLLPGDLARRRKDDASDDNPAPAAAAAIAIAEPAAHQPAAGVNDASETWKHVVASAALAAAPRDNHHHRHHDVLSGEAFSVLHDLVATAADGGAGHHHHHAHSAAHHVPMSSATSSLVTSLGNSREGSPDRGGGLSMLFSKPPQAAKPMSPLMPLGSWASATASARAAVSIAHMPVFAAWTDA</sequence>
<dbReference type="ExpressionAtlas" id="C4JBR6">
    <property type="expression patterns" value="baseline and differential"/>
</dbReference>
<dbReference type="InterPro" id="IPR036955">
    <property type="entry name" value="AP2/ERF_dom_sf"/>
</dbReference>
<evidence type="ECO:0000256" key="3">
    <source>
        <dbReference type="ARBA" id="ARBA00023015"/>
    </source>
</evidence>